<keyword evidence="4" id="KW-0812">Transmembrane</keyword>
<evidence type="ECO:0000256" key="8">
    <source>
        <dbReference type="ARBA" id="ARBA00023180"/>
    </source>
</evidence>
<keyword evidence="8 9" id="KW-0325">Glycoprotein</keyword>
<evidence type="ECO:0000256" key="4">
    <source>
        <dbReference type="ARBA" id="ARBA00022692"/>
    </source>
</evidence>
<proteinExistence type="inferred from homology"/>
<evidence type="ECO:0000256" key="3">
    <source>
        <dbReference type="ARBA" id="ARBA00022679"/>
    </source>
</evidence>
<keyword evidence="11" id="KW-1185">Reference proteome</keyword>
<evidence type="ECO:0000313" key="10">
    <source>
        <dbReference type="EMBL" id="CAG5077260.1"/>
    </source>
</evidence>
<keyword evidence="6 9" id="KW-0333">Golgi apparatus</keyword>
<keyword evidence="7" id="KW-0472">Membrane</keyword>
<keyword evidence="3 9" id="KW-0808">Transferase</keyword>
<sequence>MCTQLLTPPNKAQTLRHSLYGNGVFLCKTPYGESNGLLGIIHHNVEELQAKLDKNELKTDLIADERELETKAAGSKAKHGKSLTQWDDHRRGEFKKYMQYVISSGYRTDQRLLRQGAICSVCQMTYTFIIKLETFDQDMRELCHQLNVDNKETCNFLIEVEHDSKLNEQLMRNHRNLFATAFEGIDLEVIEEFIDIYRSDYEMFKYRIPKIKHSKE</sequence>
<evidence type="ECO:0000256" key="7">
    <source>
        <dbReference type="ARBA" id="ARBA00023136"/>
    </source>
</evidence>
<dbReference type="EMBL" id="OU015568">
    <property type="protein sequence ID" value="CAG5077260.1"/>
    <property type="molecule type" value="Genomic_DNA"/>
</dbReference>
<dbReference type="Proteomes" id="UP001158576">
    <property type="component" value="Chromosome PAR"/>
</dbReference>
<name>A0ABN7RPJ0_OIKDI</name>
<dbReference type="PANTHER" id="PTHR12137">
    <property type="entry name" value="CARBOHYDRATE SULFOTRANSFERASE"/>
    <property type="match status" value="1"/>
</dbReference>
<evidence type="ECO:0000256" key="9">
    <source>
        <dbReference type="RuleBase" id="RU364020"/>
    </source>
</evidence>
<comment type="similarity">
    <text evidence="2 9">Belongs to the sulfotransferase 2 family.</text>
</comment>
<keyword evidence="9" id="KW-0119">Carbohydrate metabolism</keyword>
<gene>
    <name evidence="10" type="ORF">OKIOD_LOCUS225</name>
</gene>
<evidence type="ECO:0000256" key="1">
    <source>
        <dbReference type="ARBA" id="ARBA00004323"/>
    </source>
</evidence>
<keyword evidence="9" id="KW-0735">Signal-anchor</keyword>
<evidence type="ECO:0000256" key="2">
    <source>
        <dbReference type="ARBA" id="ARBA00006339"/>
    </source>
</evidence>
<reference evidence="10 11" key="1">
    <citation type="submission" date="2021-04" db="EMBL/GenBank/DDBJ databases">
        <authorList>
            <person name="Bliznina A."/>
        </authorList>
    </citation>
    <scope>NUCLEOTIDE SEQUENCE [LARGE SCALE GENOMIC DNA]</scope>
</reference>
<comment type="subcellular location">
    <subcellularLocation>
        <location evidence="1 9">Golgi apparatus membrane</location>
        <topology evidence="1 9">Single-pass type II membrane protein</topology>
    </subcellularLocation>
</comment>
<evidence type="ECO:0000313" key="11">
    <source>
        <dbReference type="Proteomes" id="UP001158576"/>
    </source>
</evidence>
<dbReference type="EC" id="2.8.2.-" evidence="9"/>
<dbReference type="PANTHER" id="PTHR12137:SF54">
    <property type="entry name" value="CARBOHYDRATE SULFOTRANSFERASE"/>
    <property type="match status" value="1"/>
</dbReference>
<accession>A0ABN7RPJ0</accession>
<dbReference type="InterPro" id="IPR018011">
    <property type="entry name" value="Carb_sulfotrans_8-10"/>
</dbReference>
<dbReference type="Pfam" id="PF03567">
    <property type="entry name" value="Sulfotransfer_2"/>
    <property type="match status" value="1"/>
</dbReference>
<evidence type="ECO:0000256" key="5">
    <source>
        <dbReference type="ARBA" id="ARBA00022989"/>
    </source>
</evidence>
<keyword evidence="5" id="KW-1133">Transmembrane helix</keyword>
<protein>
    <recommendedName>
        <fullName evidence="9">Carbohydrate sulfotransferase</fullName>
        <ecNumber evidence="9">2.8.2.-</ecNumber>
    </recommendedName>
</protein>
<organism evidence="10 11">
    <name type="scientific">Oikopleura dioica</name>
    <name type="common">Tunicate</name>
    <dbReference type="NCBI Taxonomy" id="34765"/>
    <lineage>
        <taxon>Eukaryota</taxon>
        <taxon>Metazoa</taxon>
        <taxon>Chordata</taxon>
        <taxon>Tunicata</taxon>
        <taxon>Appendicularia</taxon>
        <taxon>Copelata</taxon>
        <taxon>Oikopleuridae</taxon>
        <taxon>Oikopleura</taxon>
    </lineage>
</organism>
<dbReference type="InterPro" id="IPR005331">
    <property type="entry name" value="Sulfotransferase"/>
</dbReference>
<evidence type="ECO:0000256" key="6">
    <source>
        <dbReference type="ARBA" id="ARBA00023034"/>
    </source>
</evidence>